<evidence type="ECO:0000256" key="13">
    <source>
        <dbReference type="ARBA" id="ARBA00023180"/>
    </source>
</evidence>
<keyword evidence="4" id="KW-0808">Transferase</keyword>
<dbReference type="GO" id="GO:0016020">
    <property type="term" value="C:membrane"/>
    <property type="evidence" value="ECO:0007669"/>
    <property type="project" value="InterPro"/>
</dbReference>
<evidence type="ECO:0000313" key="16">
    <source>
        <dbReference type="Proteomes" id="UP000199627"/>
    </source>
</evidence>
<keyword evidence="12" id="KW-1015">Disulfide bond</keyword>
<dbReference type="AlphaFoldDB" id="A0A1H1FVU7"/>
<dbReference type="PANTHER" id="PTHR46025">
    <property type="entry name" value="XYLOSYLTRANSFERASE OXT"/>
    <property type="match status" value="1"/>
</dbReference>
<dbReference type="STRING" id="311333.SAMN05421664_3297"/>
<dbReference type="Pfam" id="PF02485">
    <property type="entry name" value="Branch"/>
    <property type="match status" value="1"/>
</dbReference>
<accession>A0A1H1FVU7</accession>
<proteinExistence type="predicted"/>
<evidence type="ECO:0000256" key="14">
    <source>
        <dbReference type="ARBA" id="ARBA00042865"/>
    </source>
</evidence>
<organism evidence="15 16">
    <name type="scientific">Chryseobacterium soldanellicola</name>
    <dbReference type="NCBI Taxonomy" id="311333"/>
    <lineage>
        <taxon>Bacteria</taxon>
        <taxon>Pseudomonadati</taxon>
        <taxon>Bacteroidota</taxon>
        <taxon>Flavobacteriia</taxon>
        <taxon>Flavobacteriales</taxon>
        <taxon>Weeksellaceae</taxon>
        <taxon>Chryseobacterium group</taxon>
        <taxon>Chryseobacterium</taxon>
    </lineage>
</organism>
<name>A0A1H1FVU7_9FLAO</name>
<dbReference type="RefSeq" id="WP_228421987.1">
    <property type="nucleotide sequence ID" value="NZ_FNKL01000004.1"/>
</dbReference>
<protein>
    <recommendedName>
        <fullName evidence="14">Peptide O-xylosyltransferase</fullName>
    </recommendedName>
</protein>
<dbReference type="PANTHER" id="PTHR46025:SF3">
    <property type="entry name" value="XYLOSYLTRANSFERASE OXT"/>
    <property type="match status" value="1"/>
</dbReference>
<dbReference type="Proteomes" id="UP000199627">
    <property type="component" value="Unassembled WGS sequence"/>
</dbReference>
<keyword evidence="7" id="KW-0256">Endoplasmic reticulum</keyword>
<dbReference type="GO" id="GO:0030158">
    <property type="term" value="F:protein xylosyltransferase activity"/>
    <property type="evidence" value="ECO:0007669"/>
    <property type="project" value="InterPro"/>
</dbReference>
<evidence type="ECO:0000256" key="12">
    <source>
        <dbReference type="ARBA" id="ARBA00023157"/>
    </source>
</evidence>
<keyword evidence="8" id="KW-0735">Signal-anchor</keyword>
<evidence type="ECO:0000256" key="11">
    <source>
        <dbReference type="ARBA" id="ARBA00023136"/>
    </source>
</evidence>
<evidence type="ECO:0000256" key="4">
    <source>
        <dbReference type="ARBA" id="ARBA00022679"/>
    </source>
</evidence>
<evidence type="ECO:0000313" key="15">
    <source>
        <dbReference type="EMBL" id="SDR05123.1"/>
    </source>
</evidence>
<evidence type="ECO:0000256" key="2">
    <source>
        <dbReference type="ARBA" id="ARBA00004648"/>
    </source>
</evidence>
<keyword evidence="3" id="KW-0328">Glycosyltransferase</keyword>
<keyword evidence="5" id="KW-0812">Transmembrane</keyword>
<keyword evidence="6" id="KW-0479">Metal-binding</keyword>
<sequence length="320" mass="37712">MKNVYTGESDEHIIGNIPIKSINIAYLILVHRLPDQFKKLFKAIYEPSNFYLIHIDKKASEQIGEEVTDFLKNYPNAHILKSENVIWGGYSMVQAELDGMKYLLEMDTRWDYFINLSGQDYPLKSQKIIREFLSQNNGKNYIKVVDQEKKRPETMNRIENYFEETGDRISDKTHKRDFMKNVTPYIGGQWMILTRSCCEFITNNIEVKKFEEYYLNTLIADESFFQTVLMNTSFNGILINDDKRAIIWIPDGDIKLRPKTFTETDLKFLQTGNHLFARKFDDNVDDKIIDNIKTQYDQPFKTFAKIIDIKSLNKTFNHLN</sequence>
<comment type="subcellular location">
    <subcellularLocation>
        <location evidence="2">Endoplasmic reticulum membrane</location>
        <topology evidence="2">Single-pass type II membrane protein</topology>
    </subcellularLocation>
    <subcellularLocation>
        <location evidence="1">Golgi apparatus membrane</location>
        <topology evidence="1">Single-pass type II membrane protein</topology>
    </subcellularLocation>
</comment>
<evidence type="ECO:0000256" key="6">
    <source>
        <dbReference type="ARBA" id="ARBA00022723"/>
    </source>
</evidence>
<evidence type="ECO:0000256" key="10">
    <source>
        <dbReference type="ARBA" id="ARBA00023034"/>
    </source>
</evidence>
<evidence type="ECO:0000256" key="8">
    <source>
        <dbReference type="ARBA" id="ARBA00022968"/>
    </source>
</evidence>
<evidence type="ECO:0000256" key="9">
    <source>
        <dbReference type="ARBA" id="ARBA00022989"/>
    </source>
</evidence>
<dbReference type="EMBL" id="FNKL01000004">
    <property type="protein sequence ID" value="SDR05123.1"/>
    <property type="molecule type" value="Genomic_DNA"/>
</dbReference>
<dbReference type="GO" id="GO:0046872">
    <property type="term" value="F:metal ion binding"/>
    <property type="evidence" value="ECO:0007669"/>
    <property type="project" value="UniProtKB-KW"/>
</dbReference>
<evidence type="ECO:0000256" key="5">
    <source>
        <dbReference type="ARBA" id="ARBA00022692"/>
    </source>
</evidence>
<gene>
    <name evidence="15" type="ORF">SAMN05421664_3297</name>
</gene>
<dbReference type="GO" id="GO:0015012">
    <property type="term" value="P:heparan sulfate proteoglycan biosynthetic process"/>
    <property type="evidence" value="ECO:0007669"/>
    <property type="project" value="TreeGrafter"/>
</dbReference>
<evidence type="ECO:0000256" key="3">
    <source>
        <dbReference type="ARBA" id="ARBA00022676"/>
    </source>
</evidence>
<keyword evidence="11" id="KW-0472">Membrane</keyword>
<evidence type="ECO:0000256" key="7">
    <source>
        <dbReference type="ARBA" id="ARBA00022824"/>
    </source>
</evidence>
<reference evidence="16" key="1">
    <citation type="submission" date="2016-10" db="EMBL/GenBank/DDBJ databases">
        <authorList>
            <person name="Varghese N."/>
            <person name="Submissions S."/>
        </authorList>
    </citation>
    <scope>NUCLEOTIDE SEQUENCE [LARGE SCALE GENOMIC DNA]</scope>
    <source>
        <strain evidence="16">DSM 17072</strain>
    </source>
</reference>
<keyword evidence="10" id="KW-0333">Golgi apparatus</keyword>
<dbReference type="InterPro" id="IPR003406">
    <property type="entry name" value="Glyco_trans_14"/>
</dbReference>
<evidence type="ECO:0000256" key="1">
    <source>
        <dbReference type="ARBA" id="ARBA00004323"/>
    </source>
</evidence>
<dbReference type="GO" id="GO:0050650">
    <property type="term" value="P:chondroitin sulfate proteoglycan biosynthetic process"/>
    <property type="evidence" value="ECO:0007669"/>
    <property type="project" value="TreeGrafter"/>
</dbReference>
<dbReference type="InterPro" id="IPR043538">
    <property type="entry name" value="XYLT"/>
</dbReference>
<keyword evidence="9" id="KW-1133">Transmembrane helix</keyword>
<keyword evidence="16" id="KW-1185">Reference proteome</keyword>
<keyword evidence="13" id="KW-0325">Glycoprotein</keyword>